<gene>
    <name evidence="2" type="ORF">CCMP2556_LOCUS40264</name>
</gene>
<evidence type="ECO:0000256" key="1">
    <source>
        <dbReference type="ARBA" id="ARBA00022737"/>
    </source>
</evidence>
<dbReference type="EMBL" id="CAXAMN010023929">
    <property type="protein sequence ID" value="CAK9082425.1"/>
    <property type="molecule type" value="Genomic_DNA"/>
</dbReference>
<reference evidence="2 3" key="1">
    <citation type="submission" date="2024-02" db="EMBL/GenBank/DDBJ databases">
        <authorList>
            <person name="Chen Y."/>
            <person name="Shah S."/>
            <person name="Dougan E. K."/>
            <person name="Thang M."/>
            <person name="Chan C."/>
        </authorList>
    </citation>
    <scope>NUCLEOTIDE SEQUENCE [LARGE SCALE GENOMIC DNA]</scope>
</reference>
<dbReference type="PANTHER" id="PTHR47447:SF17">
    <property type="entry name" value="OS12G0638900 PROTEIN"/>
    <property type="match status" value="1"/>
</dbReference>
<evidence type="ECO:0000313" key="2">
    <source>
        <dbReference type="EMBL" id="CAK9082425.1"/>
    </source>
</evidence>
<keyword evidence="3" id="KW-1185">Reference proteome</keyword>
<evidence type="ECO:0000313" key="3">
    <source>
        <dbReference type="Proteomes" id="UP001642484"/>
    </source>
</evidence>
<accession>A0ABP0Q2C0</accession>
<dbReference type="InterPro" id="IPR011990">
    <property type="entry name" value="TPR-like_helical_dom_sf"/>
</dbReference>
<keyword evidence="1" id="KW-0677">Repeat</keyword>
<dbReference type="Proteomes" id="UP001642484">
    <property type="component" value="Unassembled WGS sequence"/>
</dbReference>
<proteinExistence type="predicted"/>
<sequence length="450" mass="49704">MTLLNGSADYVRFQGRQLHQQPLRLWNAKMASLARTDQWKSSLMLALQLQLSVLQPNIISETTCIIAWNKASSCKWPYCCHLLFHSGLQTDLMAFTGVMTAYEKGLQWKRALQLLTELRCFGFLPDLILLNSAISICEKTVMWPSALELFSIAFVADVISHTACISACEKGRRWRIGLGFTTAMRFSVVEPNIISCNAAMSACEKGRAWRETFSMAEDAADIISFTALMSAARSSWHLAVGLLAQLLDEKLRPDLGSCNSVVLALDTAAQWLQANNFIRTWSFGLPNCVTFASLLSASNACRQWQISLNLFTFALSMYVSNDIVMCDGVMKAHGLRQSWQTVYMILRSARAAGLEPTKASQNVAIACSNKAWVFSLQLLQSKSVDAATGNAALPYLNWRRALQLLAKMQADATSCSIVAALCEDQRCAPELLEVASIRAVGSLRSTHSQN</sequence>
<dbReference type="PANTHER" id="PTHR47447">
    <property type="entry name" value="OS03G0856100 PROTEIN"/>
    <property type="match status" value="1"/>
</dbReference>
<name>A0ABP0Q2C0_9DINO</name>
<organism evidence="2 3">
    <name type="scientific">Durusdinium trenchii</name>
    <dbReference type="NCBI Taxonomy" id="1381693"/>
    <lineage>
        <taxon>Eukaryota</taxon>
        <taxon>Sar</taxon>
        <taxon>Alveolata</taxon>
        <taxon>Dinophyceae</taxon>
        <taxon>Suessiales</taxon>
        <taxon>Symbiodiniaceae</taxon>
        <taxon>Durusdinium</taxon>
    </lineage>
</organism>
<protein>
    <recommendedName>
        <fullName evidence="4">Pentatricopeptide repeat-containing protein, chloroplastic</fullName>
    </recommendedName>
</protein>
<comment type="caution">
    <text evidence="2">The sequence shown here is derived from an EMBL/GenBank/DDBJ whole genome shotgun (WGS) entry which is preliminary data.</text>
</comment>
<evidence type="ECO:0008006" key="4">
    <source>
        <dbReference type="Google" id="ProtNLM"/>
    </source>
</evidence>
<dbReference type="Gene3D" id="1.25.40.10">
    <property type="entry name" value="Tetratricopeptide repeat domain"/>
    <property type="match status" value="2"/>
</dbReference>